<dbReference type="Pfam" id="PF07883">
    <property type="entry name" value="Cupin_2"/>
    <property type="match status" value="1"/>
</dbReference>
<protein>
    <submittedName>
        <fullName evidence="2">Cupin domain-containing protein</fullName>
    </submittedName>
</protein>
<dbReference type="RefSeq" id="WP_379936352.1">
    <property type="nucleotide sequence ID" value="NZ_JBHTHY010000024.1"/>
</dbReference>
<accession>A0ABW3B8D3</accession>
<dbReference type="InterPro" id="IPR011051">
    <property type="entry name" value="RmlC_Cupin_sf"/>
</dbReference>
<dbReference type="Proteomes" id="UP001597012">
    <property type="component" value="Unassembled WGS sequence"/>
</dbReference>
<evidence type="ECO:0000313" key="2">
    <source>
        <dbReference type="EMBL" id="MFD0799383.1"/>
    </source>
</evidence>
<keyword evidence="3" id="KW-1185">Reference proteome</keyword>
<feature type="domain" description="Cupin type-2" evidence="1">
    <location>
        <begin position="30"/>
        <end position="85"/>
    </location>
</feature>
<sequence>MEVLTKPELTHLETGNAMKVLEIVGRAGMRMPPHHSTAETVIVVKEGLALLTMPDGDQLLSKGDSFIIPAKKEHTLKIQKDFKALAIMAVTSEINFI</sequence>
<evidence type="ECO:0000259" key="1">
    <source>
        <dbReference type="Pfam" id="PF07883"/>
    </source>
</evidence>
<comment type="caution">
    <text evidence="2">The sequence shown here is derived from an EMBL/GenBank/DDBJ whole genome shotgun (WGS) entry which is preliminary data.</text>
</comment>
<dbReference type="Gene3D" id="2.60.120.10">
    <property type="entry name" value="Jelly Rolls"/>
    <property type="match status" value="1"/>
</dbReference>
<dbReference type="EMBL" id="JBHTHY010000024">
    <property type="protein sequence ID" value="MFD0799383.1"/>
    <property type="molecule type" value="Genomic_DNA"/>
</dbReference>
<proteinExistence type="predicted"/>
<reference evidence="3" key="1">
    <citation type="journal article" date="2019" name="Int. J. Syst. Evol. Microbiol.">
        <title>The Global Catalogue of Microorganisms (GCM) 10K type strain sequencing project: providing services to taxonomists for standard genome sequencing and annotation.</title>
        <authorList>
            <consortium name="The Broad Institute Genomics Platform"/>
            <consortium name="The Broad Institute Genome Sequencing Center for Infectious Disease"/>
            <person name="Wu L."/>
            <person name="Ma J."/>
        </authorList>
    </citation>
    <scope>NUCLEOTIDE SEQUENCE [LARGE SCALE GENOMIC DNA]</scope>
    <source>
        <strain evidence="3">CCUG 61948</strain>
    </source>
</reference>
<organism evidence="2 3">
    <name type="scientific">Maribacter chungangensis</name>
    <dbReference type="NCBI Taxonomy" id="1069117"/>
    <lineage>
        <taxon>Bacteria</taxon>
        <taxon>Pseudomonadati</taxon>
        <taxon>Bacteroidota</taxon>
        <taxon>Flavobacteriia</taxon>
        <taxon>Flavobacteriales</taxon>
        <taxon>Flavobacteriaceae</taxon>
        <taxon>Maribacter</taxon>
    </lineage>
</organism>
<evidence type="ECO:0000313" key="3">
    <source>
        <dbReference type="Proteomes" id="UP001597012"/>
    </source>
</evidence>
<gene>
    <name evidence="2" type="ORF">ACFQZJ_18065</name>
</gene>
<dbReference type="SUPFAM" id="SSF51182">
    <property type="entry name" value="RmlC-like cupins"/>
    <property type="match status" value="1"/>
</dbReference>
<dbReference type="InterPro" id="IPR013096">
    <property type="entry name" value="Cupin_2"/>
</dbReference>
<dbReference type="InterPro" id="IPR014710">
    <property type="entry name" value="RmlC-like_jellyroll"/>
</dbReference>
<name>A0ABW3B8D3_9FLAO</name>